<organism evidence="1 2">
    <name type="scientific">Roridomyces roridus</name>
    <dbReference type="NCBI Taxonomy" id="1738132"/>
    <lineage>
        <taxon>Eukaryota</taxon>
        <taxon>Fungi</taxon>
        <taxon>Dikarya</taxon>
        <taxon>Basidiomycota</taxon>
        <taxon>Agaricomycotina</taxon>
        <taxon>Agaricomycetes</taxon>
        <taxon>Agaricomycetidae</taxon>
        <taxon>Agaricales</taxon>
        <taxon>Marasmiineae</taxon>
        <taxon>Mycenaceae</taxon>
        <taxon>Roridomyces</taxon>
    </lineage>
</organism>
<dbReference type="AlphaFoldDB" id="A0AAD7B4Z9"/>
<evidence type="ECO:0000313" key="1">
    <source>
        <dbReference type="EMBL" id="KAJ7610144.1"/>
    </source>
</evidence>
<dbReference type="EMBL" id="JARKIF010000036">
    <property type="protein sequence ID" value="KAJ7610144.1"/>
    <property type="molecule type" value="Genomic_DNA"/>
</dbReference>
<protein>
    <submittedName>
        <fullName evidence="1">Uncharacterized protein</fullName>
    </submittedName>
</protein>
<keyword evidence="2" id="KW-1185">Reference proteome</keyword>
<proteinExistence type="predicted"/>
<dbReference type="PANTHER" id="PTHR37535:SF3">
    <property type="entry name" value="FLUG DOMAIN-CONTAINING PROTEIN"/>
    <property type="match status" value="1"/>
</dbReference>
<dbReference type="Proteomes" id="UP001221142">
    <property type="component" value="Unassembled WGS sequence"/>
</dbReference>
<dbReference type="InterPro" id="IPR021842">
    <property type="entry name" value="DUF3435"/>
</dbReference>
<dbReference type="Pfam" id="PF11917">
    <property type="entry name" value="DUF3435"/>
    <property type="match status" value="1"/>
</dbReference>
<comment type="caution">
    <text evidence="1">The sequence shown here is derived from an EMBL/GenBank/DDBJ whole genome shotgun (WGS) entry which is preliminary data.</text>
</comment>
<dbReference type="PANTHER" id="PTHR37535">
    <property type="entry name" value="FLUG DOMAIN PROTEIN"/>
    <property type="match status" value="1"/>
</dbReference>
<evidence type="ECO:0000313" key="2">
    <source>
        <dbReference type="Proteomes" id="UP001221142"/>
    </source>
</evidence>
<gene>
    <name evidence="1" type="ORF">FB45DRAFT_875953</name>
</gene>
<name>A0AAD7B4Z9_9AGAR</name>
<reference evidence="1" key="1">
    <citation type="submission" date="2023-03" db="EMBL/GenBank/DDBJ databases">
        <title>Massive genome expansion in bonnet fungi (Mycena s.s.) driven by repeated elements and novel gene families across ecological guilds.</title>
        <authorList>
            <consortium name="Lawrence Berkeley National Laboratory"/>
            <person name="Harder C.B."/>
            <person name="Miyauchi S."/>
            <person name="Viragh M."/>
            <person name="Kuo A."/>
            <person name="Thoen E."/>
            <person name="Andreopoulos B."/>
            <person name="Lu D."/>
            <person name="Skrede I."/>
            <person name="Drula E."/>
            <person name="Henrissat B."/>
            <person name="Morin E."/>
            <person name="Kohler A."/>
            <person name="Barry K."/>
            <person name="LaButti K."/>
            <person name="Morin E."/>
            <person name="Salamov A."/>
            <person name="Lipzen A."/>
            <person name="Mereny Z."/>
            <person name="Hegedus B."/>
            <person name="Baldrian P."/>
            <person name="Stursova M."/>
            <person name="Weitz H."/>
            <person name="Taylor A."/>
            <person name="Grigoriev I.V."/>
            <person name="Nagy L.G."/>
            <person name="Martin F."/>
            <person name="Kauserud H."/>
        </authorList>
    </citation>
    <scope>NUCLEOTIDE SEQUENCE</scope>
    <source>
        <strain evidence="1">9284</strain>
    </source>
</reference>
<accession>A0AAD7B4Z9</accession>
<sequence>MAPRKSKLRISDEEAARIALAAVDEEKRRLMTVSLEGIFHHKKILQPTLNCHNRVKKLWGLYSDKFYETQAEESRLATEIVPGAALPPQRAFKEFIRWLGYTLQGRLEKPVVKGTVQGYIFTLFAVWNQYAGVVVPKEYRQQILAFFHSRDFDDTSKLSTKCREKPIADFLDVTILILGILRDMKVFKTQRARIDAIYATLITCLSSERIGALVESSPHRKSNEALTWGDHEFWALPNPAAPRRPRITLVLKPQLLKGFRYDDSKFKMFCLLAERADQCETDAMMYSLVSALKDDIFVGIKTADEIFFPEEPCTIAHKLTIKESAKTMLVFRKTVFEEGRYTTSDTFAMPYGMATRNLQEVGLRLGFEGELLQLFSGLVLIIGHRHADVVLLPPVLRQQSERLGLAKRP</sequence>